<evidence type="ECO:0000256" key="4">
    <source>
        <dbReference type="ARBA" id="ARBA00023273"/>
    </source>
</evidence>
<feature type="region of interest" description="Disordered" evidence="7">
    <location>
        <begin position="429"/>
        <end position="471"/>
    </location>
</feature>
<reference evidence="9 10" key="1">
    <citation type="journal article" name="Sci. Rep.">
        <title>Genome-scale phylogenetic analyses confirm Olpidium as the closest living zoosporic fungus to the non-flagellated, terrestrial fungi.</title>
        <authorList>
            <person name="Chang Y."/>
            <person name="Rochon D."/>
            <person name="Sekimoto S."/>
            <person name="Wang Y."/>
            <person name="Chovatia M."/>
            <person name="Sandor L."/>
            <person name="Salamov A."/>
            <person name="Grigoriev I.V."/>
            <person name="Stajich J.E."/>
            <person name="Spatafora J.W."/>
        </authorList>
    </citation>
    <scope>NUCLEOTIDE SEQUENCE [LARGE SCALE GENOMIC DNA]</scope>
    <source>
        <strain evidence="9">S191</strain>
    </source>
</reference>
<proteinExistence type="inferred from homology"/>
<evidence type="ECO:0000256" key="5">
    <source>
        <dbReference type="ARBA" id="ARBA00029468"/>
    </source>
</evidence>
<dbReference type="PANTHER" id="PTHR22455:SF10">
    <property type="entry name" value="CILIA- AND FLAGELLA-ASSOCIATED PROTEIN 91"/>
    <property type="match status" value="1"/>
</dbReference>
<name>A0A8H8DLT9_9FUNG</name>
<keyword evidence="3" id="KW-0206">Cytoskeleton</keyword>
<accession>A0A8H8DLT9</accession>
<gene>
    <name evidence="9" type="ORF">BJ554DRAFT_529</name>
</gene>
<dbReference type="EMBL" id="JAEFCI010000860">
    <property type="protein sequence ID" value="KAG5463284.1"/>
    <property type="molecule type" value="Genomic_DNA"/>
</dbReference>
<dbReference type="InterPro" id="IPR032840">
    <property type="entry name" value="CFAP91_dom"/>
</dbReference>
<dbReference type="Pfam" id="PF14738">
    <property type="entry name" value="CFAP91"/>
    <property type="match status" value="1"/>
</dbReference>
<evidence type="ECO:0000259" key="8">
    <source>
        <dbReference type="Pfam" id="PF14738"/>
    </source>
</evidence>
<comment type="similarity">
    <text evidence="5">Belongs to the CFAP91 family.</text>
</comment>
<dbReference type="AlphaFoldDB" id="A0A8H8DLT9"/>
<dbReference type="GO" id="GO:0005930">
    <property type="term" value="C:axoneme"/>
    <property type="evidence" value="ECO:0007669"/>
    <property type="project" value="UniProtKB-SubCell"/>
</dbReference>
<dbReference type="Proteomes" id="UP000673691">
    <property type="component" value="Unassembled WGS sequence"/>
</dbReference>
<feature type="domain" description="CFAP91" evidence="8">
    <location>
        <begin position="143"/>
        <end position="283"/>
    </location>
</feature>
<comment type="subcellular location">
    <subcellularLocation>
        <location evidence="1">Cytoplasm</location>
        <location evidence="1">Cytoskeleton</location>
        <location evidence="1">Cilium axoneme</location>
    </subcellularLocation>
</comment>
<evidence type="ECO:0000313" key="9">
    <source>
        <dbReference type="EMBL" id="KAG5463284.1"/>
    </source>
</evidence>
<evidence type="ECO:0000256" key="1">
    <source>
        <dbReference type="ARBA" id="ARBA00004430"/>
    </source>
</evidence>
<evidence type="ECO:0000256" key="2">
    <source>
        <dbReference type="ARBA" id="ARBA00022490"/>
    </source>
</evidence>
<evidence type="ECO:0000256" key="3">
    <source>
        <dbReference type="ARBA" id="ARBA00023212"/>
    </source>
</evidence>
<keyword evidence="2" id="KW-0963">Cytoplasm</keyword>
<evidence type="ECO:0000256" key="6">
    <source>
        <dbReference type="ARBA" id="ARBA00029555"/>
    </source>
</evidence>
<dbReference type="PANTHER" id="PTHR22455">
    <property type="entry name" value="CILIA- AND FLAGELLA-ASSOCIATED PROTEIN 91"/>
    <property type="match status" value="1"/>
</dbReference>
<comment type="caution">
    <text evidence="9">The sequence shown here is derived from an EMBL/GenBank/DDBJ whole genome shotgun (WGS) entry which is preliminary data.</text>
</comment>
<sequence>MMHQPLPNRPQDYFYDGVYTVSSRKDHVKQMTAAQTHTMVIVPEYRNMFARALNYPSAHVEYRGHPLPRNFGQNRLELRRGDPQVTGMNRFKYFRKPFVPFLSPSGGQVVYAKRIAKKDAAAAREQQQQQPRAPSPLVKTVAVQTAYRESGTQTDPYSPDYVIPPGTQPEILALATLTWNAGLPAGVAELDMIERARAKRAWEATLPEVTDEASFEKRLRMMEEMELRELQEARLDILTKLIRKREVENEELNNERIEKIWQKKLQERDSLHEKIERKRIKGLQMFSLRNWYLALRMLDERRKNVDNIIERRDIIADYANYTSRVYAPKARDGIFRDQADGTLQLRDTGMMTFDGRNPVEYCLYYMLTRCADRSLFVYQVSNTLNRPYRRIFRNQITLSQPIRLSPLRQRGGSCTCRNGYASWTKSSRSARLKRRQISPHSSTRAGLRNPFSGPRLRGQDYRKTSGRLAPC</sequence>
<keyword evidence="10" id="KW-1185">Reference proteome</keyword>
<dbReference type="InterPro" id="IPR026720">
    <property type="entry name" value="CFAP91"/>
</dbReference>
<organism evidence="9 10">
    <name type="scientific">Olpidium bornovanus</name>
    <dbReference type="NCBI Taxonomy" id="278681"/>
    <lineage>
        <taxon>Eukaryota</taxon>
        <taxon>Fungi</taxon>
        <taxon>Fungi incertae sedis</taxon>
        <taxon>Olpidiomycota</taxon>
        <taxon>Olpidiomycotina</taxon>
        <taxon>Olpidiomycetes</taxon>
        <taxon>Olpidiales</taxon>
        <taxon>Olpidiaceae</taxon>
        <taxon>Olpidium</taxon>
    </lineage>
</organism>
<protein>
    <recommendedName>
        <fullName evidence="6">Cilia- and flagella-associated protein 91</fullName>
    </recommendedName>
</protein>
<evidence type="ECO:0000313" key="10">
    <source>
        <dbReference type="Proteomes" id="UP000673691"/>
    </source>
</evidence>
<dbReference type="OrthoDB" id="567787at2759"/>
<evidence type="ECO:0000256" key="7">
    <source>
        <dbReference type="SAM" id="MobiDB-lite"/>
    </source>
</evidence>
<keyword evidence="4" id="KW-0966">Cell projection</keyword>